<keyword evidence="4" id="KW-1185">Reference proteome</keyword>
<dbReference type="Proteomes" id="UP001597241">
    <property type="component" value="Unassembled WGS sequence"/>
</dbReference>
<dbReference type="InterPro" id="IPR045864">
    <property type="entry name" value="aa-tRNA-synth_II/BPL/LPL"/>
</dbReference>
<dbReference type="PANTHER" id="PTHR12835:SF5">
    <property type="entry name" value="BIOTIN--PROTEIN LIGASE"/>
    <property type="match status" value="1"/>
</dbReference>
<dbReference type="CDD" id="cd16442">
    <property type="entry name" value="BPL"/>
    <property type="match status" value="1"/>
</dbReference>
<gene>
    <name evidence="3" type="ORF">ACFQ5N_07395</name>
</gene>
<dbReference type="EC" id="6.3.4.15" evidence="3"/>
<comment type="caution">
    <text evidence="3">The sequence shown here is derived from an EMBL/GenBank/DDBJ whole genome shotgun (WGS) entry which is preliminary data.</text>
</comment>
<name>A0ABW3WP25_9FLAO</name>
<protein>
    <submittedName>
        <fullName evidence="3">Biotin--[acetyl-CoA-carboxylase] ligase</fullName>
        <ecNumber evidence="3">6.3.4.15</ecNumber>
    </submittedName>
</protein>
<reference evidence="4" key="1">
    <citation type="journal article" date="2019" name="Int. J. Syst. Evol. Microbiol.">
        <title>The Global Catalogue of Microorganisms (GCM) 10K type strain sequencing project: providing services to taxonomists for standard genome sequencing and annotation.</title>
        <authorList>
            <consortium name="The Broad Institute Genomics Platform"/>
            <consortium name="The Broad Institute Genome Sequencing Center for Infectious Disease"/>
            <person name="Wu L."/>
            <person name="Ma J."/>
        </authorList>
    </citation>
    <scope>NUCLEOTIDE SEQUENCE [LARGE SCALE GENOMIC DNA]</scope>
    <source>
        <strain evidence="4">CCUG 62221</strain>
    </source>
</reference>
<evidence type="ECO:0000256" key="1">
    <source>
        <dbReference type="ARBA" id="ARBA00022598"/>
    </source>
</evidence>
<evidence type="ECO:0000313" key="4">
    <source>
        <dbReference type="Proteomes" id="UP001597241"/>
    </source>
</evidence>
<evidence type="ECO:0000313" key="3">
    <source>
        <dbReference type="EMBL" id="MFD1293657.1"/>
    </source>
</evidence>
<keyword evidence="1 3" id="KW-0436">Ligase</keyword>
<sequence length="245" mass="27582">MHIIKLSAIDSTNSYLKKLAVEELPNNFTVVAADHQISGRGQIGNVWESERGKNLTFSVLMCFSKLKIIDQFYLSMAVALAILNVAKTYVKNKLFVKWPNDIMAEKNKLAGILIENVLSGQHIKYAIVGVGLNVNQEEFSAINKNAISLKNMAGAYIDKDNLLAEVVKSLKKYVSYVENNDFQFLKEKYIDSLFKYNTPAMFEDVEGVQFLGKIIDISADGRLVVALENEKTRKFNLKEIKFASL</sequence>
<dbReference type="Pfam" id="PF03099">
    <property type="entry name" value="BPL_LplA_LipB"/>
    <property type="match status" value="1"/>
</dbReference>
<dbReference type="PANTHER" id="PTHR12835">
    <property type="entry name" value="BIOTIN PROTEIN LIGASE"/>
    <property type="match status" value="1"/>
</dbReference>
<feature type="domain" description="BPL/LPL catalytic" evidence="2">
    <location>
        <begin position="1"/>
        <end position="178"/>
    </location>
</feature>
<dbReference type="InterPro" id="IPR004408">
    <property type="entry name" value="Biotin_CoA_COase_ligase"/>
</dbReference>
<evidence type="ECO:0000259" key="2">
    <source>
        <dbReference type="PROSITE" id="PS51733"/>
    </source>
</evidence>
<dbReference type="Gene3D" id="3.30.930.10">
    <property type="entry name" value="Bira Bifunctional Protein, Domain 2"/>
    <property type="match status" value="1"/>
</dbReference>
<dbReference type="PROSITE" id="PS51733">
    <property type="entry name" value="BPL_LPL_CATALYTIC"/>
    <property type="match status" value="1"/>
</dbReference>
<proteinExistence type="predicted"/>
<organism evidence="3 4">
    <name type="scientific">Lutibacter holmesii</name>
    <dbReference type="NCBI Taxonomy" id="1137985"/>
    <lineage>
        <taxon>Bacteria</taxon>
        <taxon>Pseudomonadati</taxon>
        <taxon>Bacteroidota</taxon>
        <taxon>Flavobacteriia</taxon>
        <taxon>Flavobacteriales</taxon>
        <taxon>Flavobacteriaceae</taxon>
        <taxon>Lutibacter</taxon>
    </lineage>
</organism>
<dbReference type="InterPro" id="IPR004143">
    <property type="entry name" value="BPL_LPL_catalytic"/>
</dbReference>
<dbReference type="RefSeq" id="WP_386808848.1">
    <property type="nucleotide sequence ID" value="NZ_JBHTMV010000003.1"/>
</dbReference>
<dbReference type="NCBIfam" id="TIGR00121">
    <property type="entry name" value="birA_ligase"/>
    <property type="match status" value="1"/>
</dbReference>
<dbReference type="SUPFAM" id="SSF55681">
    <property type="entry name" value="Class II aaRS and biotin synthetases"/>
    <property type="match status" value="1"/>
</dbReference>
<dbReference type="EMBL" id="JBHTMV010000003">
    <property type="protein sequence ID" value="MFD1293657.1"/>
    <property type="molecule type" value="Genomic_DNA"/>
</dbReference>
<dbReference type="GO" id="GO:0004077">
    <property type="term" value="F:biotin--[biotin carboxyl-carrier protein] ligase activity"/>
    <property type="evidence" value="ECO:0007669"/>
    <property type="project" value="UniProtKB-EC"/>
</dbReference>
<accession>A0ABW3WP25</accession>